<dbReference type="PANTHER" id="PTHR32060:SF30">
    <property type="entry name" value="CARBOXY-TERMINAL PROCESSING PROTEASE CTPA"/>
    <property type="match status" value="1"/>
</dbReference>
<reference evidence="10 11" key="1">
    <citation type="journal article" date="2008" name="Proc. Natl. Acad. Sci. U.S.A.">
        <title>Niche adaptation and genome expansion in the chlorophyll d-producing cyanobacterium Acaryochloris marina.</title>
        <authorList>
            <person name="Swingley W.D."/>
            <person name="Chen M."/>
            <person name="Cheung P.C."/>
            <person name="Conrad A.L."/>
            <person name="Dejesa L.C."/>
            <person name="Hao J."/>
            <person name="Honchak B.M."/>
            <person name="Karbach L.E."/>
            <person name="Kurdoglu A."/>
            <person name="Lahiri S."/>
            <person name="Mastrian S.D."/>
            <person name="Miyashita H."/>
            <person name="Page L."/>
            <person name="Ramakrishna P."/>
            <person name="Satoh S."/>
            <person name="Sattley W.M."/>
            <person name="Shimada Y."/>
            <person name="Taylor H.L."/>
            <person name="Tomo T."/>
            <person name="Tsuchiya T."/>
            <person name="Wang Z.T."/>
            <person name="Raymond J."/>
            <person name="Mimuro M."/>
            <person name="Blankenship R.E."/>
            <person name="Touchman J.W."/>
        </authorList>
    </citation>
    <scope>NUCLEOTIDE SEQUENCE [LARGE SCALE GENOMIC DNA]</scope>
    <source>
        <strain evidence="11">MBIC 11017</strain>
    </source>
</reference>
<evidence type="ECO:0000313" key="11">
    <source>
        <dbReference type="Proteomes" id="UP000000268"/>
    </source>
</evidence>
<dbReference type="NCBIfam" id="TIGR00225">
    <property type="entry name" value="prc"/>
    <property type="match status" value="1"/>
</dbReference>
<dbReference type="Pfam" id="PF14684">
    <property type="entry name" value="Tricorn_C1"/>
    <property type="match status" value="1"/>
</dbReference>
<dbReference type="SMART" id="SM00228">
    <property type="entry name" value="PDZ"/>
    <property type="match status" value="1"/>
</dbReference>
<name>B0C3I6_ACAM1</name>
<evidence type="ECO:0000256" key="1">
    <source>
        <dbReference type="ARBA" id="ARBA00009179"/>
    </source>
</evidence>
<dbReference type="AlphaFoldDB" id="B0C3I6"/>
<dbReference type="InterPro" id="IPR001478">
    <property type="entry name" value="PDZ"/>
</dbReference>
<keyword evidence="8" id="KW-0732">Signal</keyword>
<evidence type="ECO:0000256" key="6">
    <source>
        <dbReference type="ARBA" id="ARBA00066637"/>
    </source>
</evidence>
<evidence type="ECO:0000256" key="2">
    <source>
        <dbReference type="ARBA" id="ARBA00022670"/>
    </source>
</evidence>
<dbReference type="PROSITE" id="PS50106">
    <property type="entry name" value="PDZ"/>
    <property type="match status" value="1"/>
</dbReference>
<dbReference type="GO" id="GO:0004252">
    <property type="term" value="F:serine-type endopeptidase activity"/>
    <property type="evidence" value="ECO:0007669"/>
    <property type="project" value="UniProtKB-EC"/>
</dbReference>
<dbReference type="GO" id="GO:0006508">
    <property type="term" value="P:proteolysis"/>
    <property type="evidence" value="ECO:0007669"/>
    <property type="project" value="UniProtKB-KW"/>
</dbReference>
<evidence type="ECO:0000259" key="9">
    <source>
        <dbReference type="PROSITE" id="PS50106"/>
    </source>
</evidence>
<dbReference type="SMART" id="SM00245">
    <property type="entry name" value="TSPc"/>
    <property type="match status" value="1"/>
</dbReference>
<evidence type="ECO:0000256" key="5">
    <source>
        <dbReference type="ARBA" id="ARBA00051784"/>
    </source>
</evidence>
<sequence>MVILRPQVALLSTALSIATLTIASPTPKTWAAPNSDSSKAIIDEVWQIIKNDYLDTSFNGTDWPAIRSQYLNRTYTSKEEVYDAVREMLDQLEDPYTRFLDPQQLKNMQISTSGELTGVGVQITQDEKTKDITVIAPIEGSPAAQAGLLNQDVIIQVDDTSTEGMDINEAVQLIRGPVNSIVTLTVLRGQEQLSFKIKRARIEIHPVRFSSQTSPSGPVGYIRLNQFSNKATSEMREAIQDLEKQKVTGFVLDLRLNPGGLLYSSTEIARMWMGEGTIVATVDREGGEDKLTSDKNTLTDKPLIILVDGGSASASEILAGALQDHQRAVLLGTQTFGKGLVQSVQPLEDNSGLSITVAKYVTPKGRDIHKKGIEPDIEVKLTDKQRSDLFQNPNKLGTTSDPQYMKAVAELNKQVEKHRWDNVTVATQYLCSYLTSLIVN</sequence>
<dbReference type="GO" id="GO:0030288">
    <property type="term" value="C:outer membrane-bounded periplasmic space"/>
    <property type="evidence" value="ECO:0007669"/>
    <property type="project" value="TreeGrafter"/>
</dbReference>
<evidence type="ECO:0000313" key="10">
    <source>
        <dbReference type="EMBL" id="ABW29820.1"/>
    </source>
</evidence>
<dbReference type="FunFam" id="2.30.42.10:FF:000063">
    <property type="entry name" value="Peptidase, S41 family"/>
    <property type="match status" value="1"/>
</dbReference>
<dbReference type="MEROPS" id="S41.010"/>
<dbReference type="OrthoDB" id="9812068at2"/>
<dbReference type="Gene3D" id="2.30.42.10">
    <property type="match status" value="1"/>
</dbReference>
<dbReference type="GO" id="GO:0007165">
    <property type="term" value="P:signal transduction"/>
    <property type="evidence" value="ECO:0007669"/>
    <property type="project" value="TreeGrafter"/>
</dbReference>
<dbReference type="InterPro" id="IPR041489">
    <property type="entry name" value="PDZ_6"/>
</dbReference>
<protein>
    <recommendedName>
        <fullName evidence="6">C-terminal processing peptidase</fullName>
        <ecNumber evidence="6">3.4.21.102</ecNumber>
    </recommendedName>
</protein>
<evidence type="ECO:0000256" key="4">
    <source>
        <dbReference type="ARBA" id="ARBA00022825"/>
    </source>
</evidence>
<dbReference type="eggNOG" id="COG0793">
    <property type="taxonomic scope" value="Bacteria"/>
</dbReference>
<dbReference type="KEGG" id="amr:AM1_4849"/>
<gene>
    <name evidence="10" type="ordered locus">AM1_4849</name>
</gene>
<dbReference type="InterPro" id="IPR036034">
    <property type="entry name" value="PDZ_sf"/>
</dbReference>
<feature type="domain" description="PDZ" evidence="9">
    <location>
        <begin position="105"/>
        <end position="175"/>
    </location>
</feature>
<dbReference type="Pfam" id="PF03572">
    <property type="entry name" value="Peptidase_S41"/>
    <property type="match status" value="1"/>
</dbReference>
<dbReference type="Pfam" id="PF17820">
    <property type="entry name" value="PDZ_6"/>
    <property type="match status" value="1"/>
</dbReference>
<accession>B0C3I6</accession>
<dbReference type="PANTHER" id="PTHR32060">
    <property type="entry name" value="TAIL-SPECIFIC PROTEASE"/>
    <property type="match status" value="1"/>
</dbReference>
<dbReference type="InterPro" id="IPR028204">
    <property type="entry name" value="Tricorn_C1"/>
</dbReference>
<feature type="chain" id="PRO_5002746641" description="C-terminal processing peptidase" evidence="8">
    <location>
        <begin position="24"/>
        <end position="440"/>
    </location>
</feature>
<evidence type="ECO:0000256" key="3">
    <source>
        <dbReference type="ARBA" id="ARBA00022801"/>
    </source>
</evidence>
<dbReference type="SUPFAM" id="SSF50156">
    <property type="entry name" value="PDZ domain-like"/>
    <property type="match status" value="1"/>
</dbReference>
<dbReference type="Gene3D" id="3.90.226.10">
    <property type="entry name" value="2-enoyl-CoA Hydratase, Chain A, domain 1"/>
    <property type="match status" value="1"/>
</dbReference>
<dbReference type="RefSeq" id="WP_012165099.1">
    <property type="nucleotide sequence ID" value="NC_009925.1"/>
</dbReference>
<keyword evidence="4 7" id="KW-0720">Serine protease</keyword>
<dbReference type="CDD" id="cd07560">
    <property type="entry name" value="Peptidase_S41_CPP"/>
    <property type="match status" value="1"/>
</dbReference>
<proteinExistence type="inferred from homology"/>
<dbReference type="HOGENOM" id="CLU_017295_0_0_3"/>
<dbReference type="SUPFAM" id="SSF52096">
    <property type="entry name" value="ClpP/crotonase"/>
    <property type="match status" value="1"/>
</dbReference>
<keyword evidence="2 7" id="KW-0645">Protease</keyword>
<dbReference type="EC" id="3.4.21.102" evidence="6"/>
<keyword evidence="11" id="KW-1185">Reference proteome</keyword>
<dbReference type="Gene3D" id="3.30.750.44">
    <property type="match status" value="1"/>
</dbReference>
<dbReference type="Proteomes" id="UP000000268">
    <property type="component" value="Chromosome"/>
</dbReference>
<dbReference type="EMBL" id="CP000828">
    <property type="protein sequence ID" value="ABW29820.1"/>
    <property type="molecule type" value="Genomic_DNA"/>
</dbReference>
<comment type="catalytic activity">
    <reaction evidence="5">
        <text>The enzyme shows specific recognition of a C-terminal tripeptide, Xaa-Yaa-Zaa, in which Xaa is preferably Ala or Leu, Yaa is preferably Ala or Tyr, and Zaa is preferably Ala, but then cleaves at a variable distance from the C-terminus. A typical cleavage is -Ala-Ala-|-Arg-Ala-Ala-Lys-Glu-Asn-Tyr-Ala-Leu-Ala-Ala.</text>
        <dbReference type="EC" id="3.4.21.102"/>
    </reaction>
</comment>
<evidence type="ECO:0000256" key="8">
    <source>
        <dbReference type="SAM" id="SignalP"/>
    </source>
</evidence>
<keyword evidence="3 7" id="KW-0378">Hydrolase</keyword>
<dbReference type="InterPro" id="IPR005151">
    <property type="entry name" value="Tail-specific_protease"/>
</dbReference>
<dbReference type="FunFam" id="3.90.226.10:FF:000023">
    <property type="entry name" value="Carboxyl-terminal processing protease"/>
    <property type="match status" value="1"/>
</dbReference>
<comment type="similarity">
    <text evidence="1 7">Belongs to the peptidase S41A family.</text>
</comment>
<dbReference type="STRING" id="329726.AM1_4849"/>
<dbReference type="InterPro" id="IPR004447">
    <property type="entry name" value="Peptidase_S41A"/>
</dbReference>
<evidence type="ECO:0000256" key="7">
    <source>
        <dbReference type="RuleBase" id="RU004404"/>
    </source>
</evidence>
<dbReference type="CDD" id="cd06782">
    <property type="entry name" value="cpPDZ_CPP-like"/>
    <property type="match status" value="1"/>
</dbReference>
<organism evidence="10 11">
    <name type="scientific">Acaryochloris marina (strain MBIC 11017)</name>
    <dbReference type="NCBI Taxonomy" id="329726"/>
    <lineage>
        <taxon>Bacteria</taxon>
        <taxon>Bacillati</taxon>
        <taxon>Cyanobacteriota</taxon>
        <taxon>Cyanophyceae</taxon>
        <taxon>Acaryochloridales</taxon>
        <taxon>Acaryochloridaceae</taxon>
        <taxon>Acaryochloris</taxon>
    </lineage>
</organism>
<feature type="signal peptide" evidence="8">
    <location>
        <begin position="1"/>
        <end position="23"/>
    </location>
</feature>
<dbReference type="InterPro" id="IPR029045">
    <property type="entry name" value="ClpP/crotonase-like_dom_sf"/>
</dbReference>